<name>A0A0K9GPC5_9BACI</name>
<dbReference type="AlphaFoldDB" id="A0A0K9GPC5"/>
<dbReference type="InterPro" id="IPR036661">
    <property type="entry name" value="Luciferase-like_sf"/>
</dbReference>
<keyword evidence="2 6" id="KW-0288">FMN</keyword>
<dbReference type="PANTHER" id="PTHR30011">
    <property type="entry name" value="ALKANESULFONATE MONOOXYGENASE-RELATED"/>
    <property type="match status" value="1"/>
</dbReference>
<dbReference type="PATRIC" id="fig|1679170.3.peg.413"/>
<keyword evidence="3" id="KW-0560">Oxidoreductase</keyword>
<dbReference type="GO" id="GO:0004497">
    <property type="term" value="F:monooxygenase activity"/>
    <property type="evidence" value="ECO:0007669"/>
    <property type="project" value="UniProtKB-KW"/>
</dbReference>
<evidence type="ECO:0000256" key="1">
    <source>
        <dbReference type="ARBA" id="ARBA00022630"/>
    </source>
</evidence>
<dbReference type="GO" id="GO:0016705">
    <property type="term" value="F:oxidoreductase activity, acting on paired donors, with incorporation or reduction of molecular oxygen"/>
    <property type="evidence" value="ECO:0007669"/>
    <property type="project" value="InterPro"/>
</dbReference>
<feature type="binding site" evidence="6">
    <location>
        <position position="144"/>
    </location>
    <ligand>
        <name>FMN</name>
        <dbReference type="ChEBI" id="CHEBI:58210"/>
    </ligand>
</feature>
<dbReference type="Pfam" id="PF00296">
    <property type="entry name" value="Bac_luciferase"/>
    <property type="match status" value="1"/>
</dbReference>
<keyword evidence="1 6" id="KW-0285">Flavoprotein</keyword>
<dbReference type="Gene3D" id="3.20.20.30">
    <property type="entry name" value="Luciferase-like domain"/>
    <property type="match status" value="1"/>
</dbReference>
<evidence type="ECO:0000256" key="2">
    <source>
        <dbReference type="ARBA" id="ARBA00022643"/>
    </source>
</evidence>
<feature type="binding site" evidence="6">
    <location>
        <position position="218"/>
    </location>
    <ligand>
        <name>FMN</name>
        <dbReference type="ChEBI" id="CHEBI:58210"/>
    </ligand>
</feature>
<dbReference type="NCBIfam" id="TIGR03860">
    <property type="entry name" value="FMN_nitrolo"/>
    <property type="match status" value="1"/>
</dbReference>
<dbReference type="EMBL" id="LFZW01000001">
    <property type="protein sequence ID" value="KMY48456.1"/>
    <property type="molecule type" value="Genomic_DNA"/>
</dbReference>
<evidence type="ECO:0000256" key="6">
    <source>
        <dbReference type="PIRSR" id="PIRSR000337-1"/>
    </source>
</evidence>
<feature type="binding site" evidence="6">
    <location>
        <position position="94"/>
    </location>
    <ligand>
        <name>FMN</name>
        <dbReference type="ChEBI" id="CHEBI:58210"/>
    </ligand>
</feature>
<comment type="caution">
    <text evidence="8">The sequence shown here is derived from an EMBL/GenBank/DDBJ whole genome shotgun (WGS) entry which is preliminary data.</text>
</comment>
<evidence type="ECO:0000256" key="4">
    <source>
        <dbReference type="ARBA" id="ARBA00023033"/>
    </source>
</evidence>
<evidence type="ECO:0000313" key="9">
    <source>
        <dbReference type="Proteomes" id="UP000037146"/>
    </source>
</evidence>
<dbReference type="PANTHER" id="PTHR30011:SF16">
    <property type="entry name" value="C2H2 FINGER DOMAIN TRANSCRIPTION FACTOR (EUROFUNG)-RELATED"/>
    <property type="match status" value="1"/>
</dbReference>
<evidence type="ECO:0000313" key="8">
    <source>
        <dbReference type="EMBL" id="KMY48456.1"/>
    </source>
</evidence>
<keyword evidence="4 8" id="KW-0503">Monooxygenase</keyword>
<evidence type="ECO:0000256" key="5">
    <source>
        <dbReference type="ARBA" id="ARBA00033748"/>
    </source>
</evidence>
<dbReference type="InterPro" id="IPR011251">
    <property type="entry name" value="Luciferase-like_dom"/>
</dbReference>
<proteinExistence type="inferred from homology"/>
<protein>
    <submittedName>
        <fullName evidence="8">Nitrilotriacetate monooxygenase</fullName>
    </submittedName>
</protein>
<dbReference type="InterPro" id="IPR051260">
    <property type="entry name" value="Diverse_substr_monoxygenases"/>
</dbReference>
<dbReference type="Proteomes" id="UP000037146">
    <property type="component" value="Unassembled WGS sequence"/>
</dbReference>
<feature type="binding site" evidence="6">
    <location>
        <position position="219"/>
    </location>
    <ligand>
        <name>FMN</name>
        <dbReference type="ChEBI" id="CHEBI:58210"/>
    </ligand>
</feature>
<evidence type="ECO:0000256" key="3">
    <source>
        <dbReference type="ARBA" id="ARBA00023002"/>
    </source>
</evidence>
<feature type="domain" description="Luciferase-like" evidence="7">
    <location>
        <begin position="18"/>
        <end position="380"/>
    </location>
</feature>
<dbReference type="SUPFAM" id="SSF51679">
    <property type="entry name" value="Bacterial luciferase-like"/>
    <property type="match status" value="1"/>
</dbReference>
<feature type="binding site" evidence="6">
    <location>
        <position position="57"/>
    </location>
    <ligand>
        <name>FMN</name>
        <dbReference type="ChEBI" id="CHEBI:58210"/>
    </ligand>
</feature>
<evidence type="ECO:0000259" key="7">
    <source>
        <dbReference type="Pfam" id="PF00296"/>
    </source>
</evidence>
<dbReference type="STRING" id="1679170.AC625_02115"/>
<sequence>MKKKSVKLGVFLAGTGHHVASWRHPNAIPNAAMNVDYFKGLAQTAEKGLFDLLFLADSLSVAKDSHPNILSRFEPLTLLSYLAAETSNIGLVATASTTYEEPFHVARKFASLDHISSGRAGWNVVTTSLSSTAENFNKSEHLEHSLRYKRATEFVEVAKKLWDSWEADTLRIDKKSGQFLDESKFHEINHKGEFFSVKGPLNISQSPQVHPVIVQAGSSGDGQALAAKHAEIVFTAQENQTDAISFYHELKSQMIALGREKESMSIMPGLFPIVGQTEKEAQEKYEALQELIIPEMGLAILGRYFENMDFSSIPLDTPFADISLPDNVDSIRSKYDLIVKRATNENLTLRQTYQWVAGSRGHHIAIGTPTQIADKIENWVMSEAADGFNIMPALLPDSLTDFVEQVVPELQSKGIFRTEYESTTLRGNLGLVKPENQFINKP</sequence>
<keyword evidence="9" id="KW-1185">Reference proteome</keyword>
<dbReference type="InterPro" id="IPR016215">
    <property type="entry name" value="NTA_MOA"/>
</dbReference>
<accession>A0A0K9GPC5</accession>
<gene>
    <name evidence="8" type="ORF">AC625_02115</name>
</gene>
<feature type="binding site" evidence="6">
    <location>
        <position position="148"/>
    </location>
    <ligand>
        <name>FMN</name>
        <dbReference type="ChEBI" id="CHEBI:58210"/>
    </ligand>
</feature>
<organism evidence="8 9">
    <name type="scientific">Peribacillus loiseleuriae</name>
    <dbReference type="NCBI Taxonomy" id="1679170"/>
    <lineage>
        <taxon>Bacteria</taxon>
        <taxon>Bacillati</taxon>
        <taxon>Bacillota</taxon>
        <taxon>Bacilli</taxon>
        <taxon>Bacillales</taxon>
        <taxon>Bacillaceae</taxon>
        <taxon>Peribacillus</taxon>
    </lineage>
</organism>
<dbReference type="PIRSF" id="PIRSF000337">
    <property type="entry name" value="NTA_MOA"/>
    <property type="match status" value="1"/>
</dbReference>
<comment type="similarity">
    <text evidence="5">Belongs to the NtaA/SnaA/DszA monooxygenase family.</text>
</comment>
<reference evidence="9" key="1">
    <citation type="submission" date="2015-07" db="EMBL/GenBank/DDBJ databases">
        <title>Genome sequencing project for genomic taxonomy and phylogenomics of Bacillus-like bacteria.</title>
        <authorList>
            <person name="Liu B."/>
            <person name="Wang J."/>
            <person name="Zhu Y."/>
            <person name="Liu G."/>
            <person name="Chen Q."/>
            <person name="Chen Z."/>
            <person name="Lan J."/>
            <person name="Che J."/>
            <person name="Ge C."/>
            <person name="Shi H."/>
            <person name="Pan Z."/>
            <person name="Liu X."/>
        </authorList>
    </citation>
    <scope>NUCLEOTIDE SEQUENCE [LARGE SCALE GENOMIC DNA]</scope>
    <source>
        <strain evidence="9">FJAT-27997</strain>
    </source>
</reference>
<dbReference type="CDD" id="cd01095">
    <property type="entry name" value="Nitrilotriacetate_monoxgenase"/>
    <property type="match status" value="1"/>
</dbReference>